<comment type="subcellular location">
    <subcellularLocation>
        <location evidence="1">Membrane</location>
        <topology evidence="1">Multi-pass membrane protein</topology>
    </subcellularLocation>
</comment>
<feature type="transmembrane region" description="Helical" evidence="7">
    <location>
        <begin position="6"/>
        <end position="25"/>
    </location>
</feature>
<dbReference type="PANTHER" id="PTHR11972:SF69">
    <property type="entry name" value="FERRIC REDUCTION OXIDASE 6-RELATED"/>
    <property type="match status" value="1"/>
</dbReference>
<gene>
    <name evidence="9" type="primary">g490</name>
    <name evidence="9" type="ORF">VP750_LOCUS430</name>
</gene>
<dbReference type="InterPro" id="IPR039261">
    <property type="entry name" value="FNR_nucleotide-bd"/>
</dbReference>
<evidence type="ECO:0000256" key="2">
    <source>
        <dbReference type="ARBA" id="ARBA00022692"/>
    </source>
</evidence>
<dbReference type="Proteomes" id="UP001497392">
    <property type="component" value="Unassembled WGS sequence"/>
</dbReference>
<dbReference type="Pfam" id="PF01794">
    <property type="entry name" value="Ferric_reduct"/>
    <property type="match status" value="1"/>
</dbReference>
<keyword evidence="2 7" id="KW-0812">Transmembrane</keyword>
<feature type="region of interest" description="Disordered" evidence="6">
    <location>
        <begin position="546"/>
        <end position="582"/>
    </location>
</feature>
<dbReference type="InterPro" id="IPR017927">
    <property type="entry name" value="FAD-bd_FR_type"/>
</dbReference>
<protein>
    <submittedName>
        <fullName evidence="9">G490 protein</fullName>
    </submittedName>
</protein>
<feature type="transmembrane region" description="Helical" evidence="7">
    <location>
        <begin position="281"/>
        <end position="301"/>
    </location>
</feature>
<feature type="transmembrane region" description="Helical" evidence="7">
    <location>
        <begin position="646"/>
        <end position="669"/>
    </location>
</feature>
<reference evidence="9 10" key="1">
    <citation type="submission" date="2024-06" db="EMBL/GenBank/DDBJ databases">
        <authorList>
            <person name="Kraege A."/>
            <person name="Thomma B."/>
        </authorList>
    </citation>
    <scope>NUCLEOTIDE SEQUENCE [LARGE SCALE GENOMIC DNA]</scope>
</reference>
<evidence type="ECO:0000256" key="3">
    <source>
        <dbReference type="ARBA" id="ARBA00022989"/>
    </source>
</evidence>
<organism evidence="9 10">
    <name type="scientific">Coccomyxa viridis</name>
    <dbReference type="NCBI Taxonomy" id="1274662"/>
    <lineage>
        <taxon>Eukaryota</taxon>
        <taxon>Viridiplantae</taxon>
        <taxon>Chlorophyta</taxon>
        <taxon>core chlorophytes</taxon>
        <taxon>Trebouxiophyceae</taxon>
        <taxon>Trebouxiophyceae incertae sedis</taxon>
        <taxon>Coccomyxaceae</taxon>
        <taxon>Coccomyxa</taxon>
    </lineage>
</organism>
<comment type="caution">
    <text evidence="9">The sequence shown here is derived from an EMBL/GenBank/DDBJ whole genome shotgun (WGS) entry which is preliminary data.</text>
</comment>
<evidence type="ECO:0000313" key="9">
    <source>
        <dbReference type="EMBL" id="CAL5218771.1"/>
    </source>
</evidence>
<evidence type="ECO:0000259" key="8">
    <source>
        <dbReference type="PROSITE" id="PS51384"/>
    </source>
</evidence>
<evidence type="ECO:0000256" key="7">
    <source>
        <dbReference type="SAM" id="Phobius"/>
    </source>
</evidence>
<dbReference type="InterPro" id="IPR013112">
    <property type="entry name" value="FAD-bd_8"/>
</dbReference>
<dbReference type="PANTHER" id="PTHR11972">
    <property type="entry name" value="NADPH OXIDASE"/>
    <property type="match status" value="1"/>
</dbReference>
<feature type="domain" description="FAD-binding FR-type" evidence="8">
    <location>
        <begin position="351"/>
        <end position="453"/>
    </location>
</feature>
<keyword evidence="10" id="KW-1185">Reference proteome</keyword>
<keyword evidence="5 7" id="KW-0472">Membrane</keyword>
<name>A0ABP1FHG0_9CHLO</name>
<evidence type="ECO:0000256" key="5">
    <source>
        <dbReference type="ARBA" id="ARBA00023136"/>
    </source>
</evidence>
<keyword evidence="4" id="KW-0560">Oxidoreductase</keyword>
<dbReference type="PROSITE" id="PS51384">
    <property type="entry name" value="FAD_FR"/>
    <property type="match status" value="1"/>
</dbReference>
<dbReference type="InterPro" id="IPR017938">
    <property type="entry name" value="Riboflavin_synthase-like_b-brl"/>
</dbReference>
<evidence type="ECO:0000256" key="1">
    <source>
        <dbReference type="ARBA" id="ARBA00004141"/>
    </source>
</evidence>
<feature type="transmembrane region" description="Helical" evidence="7">
    <location>
        <begin position="308"/>
        <end position="325"/>
    </location>
</feature>
<sequence>MGIMRGAVGALLALVVTAFVAYCILMPINDVLLSSQFQKLTSIFPFPFLSEALGSGGEEEKAMSFLAKDRQYAAAVYILWGLTFLAALLTLLMRNTPSSHGKGKHSAAAAEPLLDAPKPFSRPYSVTRRILHYHLPPRGFWAWWCGGMAVYDALVVAAWIAINILYTQQRVALILPLFKDFIAKGVFDWSIAQAIIVLTSGALGWAATLDILLMMYPVPRSTFLHWMMGESFPTLIKYHRWVGHGTMVLLTLHGFGFYGVWLYTAEYTRGLVWDRTGTNMLAGTISWLGGCALWATSVEYVRRRFFELFYKTHILGLITFFMFGFMHHVSLWAYTMPGILLYLLDMAFRVAQQAQPVVVSNVSVCKSATLATLHFNADPNTPIKPIQDLFLGVDGLSPVQWHPYSTVGGDQGHTLVAHIKAYGKWTTGLLNRVLNRGSVVMRVDGPYGEFAEHPEWTHYKTLVIIAGGIGVTPVFGILNDLKQRHEGSDGNGGSGGPVPQKVVLVYVASMKNELALLQRPMIAQAIQDGWLELDAYYTGANRGTDPSDIVAPGAKPDSISPSDSAVDLTRPQANPSALKTTPADDGHGHIVRQVLPAYWFGDWHWASAHVLCLVGAVLGSIGSFAWQAHANSVSEGGAPTWLLGLYLILFPSLGGMLLPALIIVPAHIIRARRVRKSSLTSELNGNGLVDSSEDAQAQAEQGGLVGLQGMKASPGRPNISAVLSRVVQEFSTEQEIGVVAAGPEPMVDAVVECCHNHNDTVGLLGRPYLDVGKHTFSL</sequence>
<dbReference type="SFLD" id="SFLDS00052">
    <property type="entry name" value="Ferric_Reductase_Domain"/>
    <property type="match status" value="1"/>
</dbReference>
<feature type="transmembrane region" description="Helical" evidence="7">
    <location>
        <begin position="605"/>
        <end position="626"/>
    </location>
</feature>
<dbReference type="SUPFAM" id="SSF52343">
    <property type="entry name" value="Ferredoxin reductase-like, C-terminal NADP-linked domain"/>
    <property type="match status" value="1"/>
</dbReference>
<feature type="transmembrane region" description="Helical" evidence="7">
    <location>
        <begin position="186"/>
        <end position="205"/>
    </location>
</feature>
<dbReference type="CDD" id="cd06186">
    <property type="entry name" value="NOX_Duox_like_FAD_NADP"/>
    <property type="match status" value="1"/>
</dbReference>
<accession>A0ABP1FHG0</accession>
<evidence type="ECO:0000313" key="10">
    <source>
        <dbReference type="Proteomes" id="UP001497392"/>
    </source>
</evidence>
<dbReference type="Gene3D" id="3.40.50.80">
    <property type="entry name" value="Nucleotide-binding domain of ferredoxin-NADP reductase (FNR) module"/>
    <property type="match status" value="2"/>
</dbReference>
<evidence type="ECO:0000256" key="4">
    <source>
        <dbReference type="ARBA" id="ARBA00023002"/>
    </source>
</evidence>
<dbReference type="InterPro" id="IPR013130">
    <property type="entry name" value="Fe3_Rdtase_TM_dom"/>
</dbReference>
<dbReference type="SFLD" id="SFLDG01168">
    <property type="entry name" value="Ferric_reductase_subgroup_(FRE"/>
    <property type="match status" value="1"/>
</dbReference>
<feature type="transmembrane region" description="Helical" evidence="7">
    <location>
        <begin position="72"/>
        <end position="93"/>
    </location>
</feature>
<dbReference type="InterPro" id="IPR050369">
    <property type="entry name" value="RBOH/FRE"/>
</dbReference>
<dbReference type="EMBL" id="CAXHTA020000001">
    <property type="protein sequence ID" value="CAL5218771.1"/>
    <property type="molecule type" value="Genomic_DNA"/>
</dbReference>
<keyword evidence="3 7" id="KW-1133">Transmembrane helix</keyword>
<feature type="transmembrane region" description="Helical" evidence="7">
    <location>
        <begin position="141"/>
        <end position="166"/>
    </location>
</feature>
<evidence type="ECO:0000256" key="6">
    <source>
        <dbReference type="SAM" id="MobiDB-lite"/>
    </source>
</evidence>
<proteinExistence type="predicted"/>
<dbReference type="Pfam" id="PF08022">
    <property type="entry name" value="FAD_binding_8"/>
    <property type="match status" value="1"/>
</dbReference>
<dbReference type="SUPFAM" id="SSF63380">
    <property type="entry name" value="Riboflavin synthase domain-like"/>
    <property type="match status" value="1"/>
</dbReference>
<feature type="transmembrane region" description="Helical" evidence="7">
    <location>
        <begin position="241"/>
        <end position="261"/>
    </location>
</feature>